<dbReference type="InterPro" id="IPR008967">
    <property type="entry name" value="p53-like_TF_DNA-bd_sf"/>
</dbReference>
<dbReference type="Proteomes" id="UP000095300">
    <property type="component" value="Unassembled WGS sequence"/>
</dbReference>
<protein>
    <recommendedName>
        <fullName evidence="1">RHD domain-containing protein</fullName>
    </recommendedName>
</protein>
<reference evidence="2" key="1">
    <citation type="submission" date="2020-05" db="UniProtKB">
        <authorList>
            <consortium name="EnsemblMetazoa"/>
        </authorList>
    </citation>
    <scope>IDENTIFICATION</scope>
    <source>
        <strain evidence="2">USDA</strain>
    </source>
</reference>
<dbReference type="Gene3D" id="2.60.40.340">
    <property type="entry name" value="Rel homology domain (RHD), DNA-binding domain"/>
    <property type="match status" value="1"/>
</dbReference>
<dbReference type="InterPro" id="IPR037059">
    <property type="entry name" value="RHD_DNA_bind_dom_sf"/>
</dbReference>
<proteinExistence type="predicted"/>
<dbReference type="VEuPathDB" id="VectorBase:SCAU015125"/>
<dbReference type="AlphaFoldDB" id="A0A1I8Q9I2"/>
<dbReference type="GO" id="GO:0003700">
    <property type="term" value="F:DNA-binding transcription factor activity"/>
    <property type="evidence" value="ECO:0007669"/>
    <property type="project" value="InterPro"/>
</dbReference>
<dbReference type="KEGG" id="scac:106089681"/>
<evidence type="ECO:0000259" key="1">
    <source>
        <dbReference type="PROSITE" id="PS50254"/>
    </source>
</evidence>
<gene>
    <name evidence="2" type="primary">106089681</name>
</gene>
<name>A0A1I8Q9I2_STOCA</name>
<sequence>MLIRMNFAIRSNDGYPRVYIIDEPQPLHKFISKSQNQHQSSLQCKILLRGCQQPVFIMCDVYSQTNPPELSHRYLVPRNFDPTNFEAFPIISLPPTNDVFAYTLKNYHIYNVPKKKRKHFLISKLRSKIIWECQLDSLMQEDDRILRSKVEYLYNHNNCDGKVYLGFTAYIRNPDTNTMELYADTIFSQPIYDIRNSILLDPCIGNDMGGSEHLLRLNTVKPYVPELRIKLYDKNGWEAYAYDIRIDEKGFHFKIPPFPGKWHDVDENCMVYVEIIGLEISSMKRAIKFLYKRRFGLQSWQNDLGTFLEDSV</sequence>
<dbReference type="SUPFAM" id="SSF49417">
    <property type="entry name" value="p53-like transcription factors"/>
    <property type="match status" value="1"/>
</dbReference>
<dbReference type="OrthoDB" id="8004975at2759"/>
<organism evidence="2 3">
    <name type="scientific">Stomoxys calcitrans</name>
    <name type="common">Stable fly</name>
    <name type="synonym">Conops calcitrans</name>
    <dbReference type="NCBI Taxonomy" id="35570"/>
    <lineage>
        <taxon>Eukaryota</taxon>
        <taxon>Metazoa</taxon>
        <taxon>Ecdysozoa</taxon>
        <taxon>Arthropoda</taxon>
        <taxon>Hexapoda</taxon>
        <taxon>Insecta</taxon>
        <taxon>Pterygota</taxon>
        <taxon>Neoptera</taxon>
        <taxon>Endopterygota</taxon>
        <taxon>Diptera</taxon>
        <taxon>Brachycera</taxon>
        <taxon>Muscomorpha</taxon>
        <taxon>Muscoidea</taxon>
        <taxon>Muscidae</taxon>
        <taxon>Stomoxys</taxon>
    </lineage>
</organism>
<dbReference type="GO" id="GO:0003677">
    <property type="term" value="F:DNA binding"/>
    <property type="evidence" value="ECO:0007669"/>
    <property type="project" value="InterPro"/>
</dbReference>
<dbReference type="InterPro" id="IPR011539">
    <property type="entry name" value="RHD_DNA_bind_dom"/>
</dbReference>
<evidence type="ECO:0000313" key="3">
    <source>
        <dbReference type="Proteomes" id="UP000095300"/>
    </source>
</evidence>
<keyword evidence="3" id="KW-1185">Reference proteome</keyword>
<dbReference type="PROSITE" id="PS50254">
    <property type="entry name" value="REL_2"/>
    <property type="match status" value="1"/>
</dbReference>
<evidence type="ECO:0000313" key="2">
    <source>
        <dbReference type="EnsemblMetazoa" id="SCAU015125-PB"/>
    </source>
</evidence>
<accession>A0A1I8Q9I2</accession>
<dbReference type="GO" id="GO:0006357">
    <property type="term" value="P:regulation of transcription by RNA polymerase II"/>
    <property type="evidence" value="ECO:0007669"/>
    <property type="project" value="UniProtKB-ARBA"/>
</dbReference>
<dbReference type="EnsemblMetazoa" id="SCAU015125-RB">
    <property type="protein sequence ID" value="SCAU015125-PB"/>
    <property type="gene ID" value="SCAU015125"/>
</dbReference>
<feature type="domain" description="RHD" evidence="1">
    <location>
        <begin position="46"/>
        <end position="198"/>
    </location>
</feature>